<dbReference type="InterPro" id="IPR032675">
    <property type="entry name" value="LRR_dom_sf"/>
</dbReference>
<dbReference type="AlphaFoldDB" id="A0A2H8TVU9"/>
<dbReference type="GO" id="GO:0019005">
    <property type="term" value="C:SCF ubiquitin ligase complex"/>
    <property type="evidence" value="ECO:0007669"/>
    <property type="project" value="InterPro"/>
</dbReference>
<dbReference type="GO" id="GO:0031146">
    <property type="term" value="P:SCF-dependent proteasomal ubiquitin-dependent protein catabolic process"/>
    <property type="evidence" value="ECO:0007669"/>
    <property type="project" value="TreeGrafter"/>
</dbReference>
<sequence>MDNFNIPLLKPSEMDNSNNCFISDPSLFSHLEIDQDHECLKQFLLDQDKTTHHPPLHAQNFDPLTYNNMLHPNNNMIQDVYRNRLDSNQLLSQGFNKDNSNCMNDSYGGYTVLTPNPSPMAFNYNPQPLSSNFNSMDTSSSVLPLPGFDPNTISNHVDTFIPSVNSGPQILPDFNNRQIRNDQYSPGISPTIASFPTPVSVSDSPGAGALSASPMCNGENSSLSDSVISPATTQRTGSERSVETNPRSIESVSSDLCSPRVDLESLIIQPQPTPIITNGEVPKTLITPPILTPKSTTVKGVTLTKSGKPRKRRSAPKDKPVKPKKPPAGSMYHSEIAENGGIKLKISLTAMPQKKKRKSRKKVDESKTMQCDEPAEQSVWGYQLPEPILFEIFRLATKDEGCIPFLVRVSQVCRLWRIVASDPLLWTNIDLAGRWVSKNPIRNDINFRWLCENRLAKVQELNLGGWQFTGIPVILDKISTSCLDLRGLSLTGWEGLSLDNVRFIITNCHKLERIDLSGINAQHSSGKSGVCLNSLMFLTKHMGQRLTHLNLADNRLSGITQLVNSLATHCPNLQSLDLTKVRMVGNTGQLHIERLQEGCPKLRVLRMSTSQLCLSNVPLNEQALSPGFPLLEELSVATISNDLNVSGQPFIDDQALERILKTSHKLYVLDVRGCSKVTDSSLVRIPAWDLTHLYLSGSYVTRVSDSGLDLICKKWSHSLVEIDLSWSINTLILDAAVLAISEQGEKSMLRKMDLTGSSVSLEPVKAILNNCHRLSALNLASCRGLPRGIKRLYKGHSLTELRAQLNKPDSSQDSEDGGG</sequence>
<feature type="compositionally biased region" description="Polar residues" evidence="1">
    <location>
        <begin position="218"/>
        <end position="236"/>
    </location>
</feature>
<evidence type="ECO:0000313" key="3">
    <source>
        <dbReference type="EMBL" id="MBW18423.1"/>
    </source>
</evidence>
<evidence type="ECO:0000259" key="2">
    <source>
        <dbReference type="Pfam" id="PF12937"/>
    </source>
</evidence>
<dbReference type="PANTHER" id="PTHR13318">
    <property type="entry name" value="PARTNER OF PAIRED, ISOFORM B-RELATED"/>
    <property type="match status" value="1"/>
</dbReference>
<dbReference type="CDD" id="cd22119">
    <property type="entry name" value="F-box_FBXL6"/>
    <property type="match status" value="1"/>
</dbReference>
<dbReference type="EMBL" id="GFXV01006618">
    <property type="protein sequence ID" value="MBW18423.1"/>
    <property type="molecule type" value="Transcribed_RNA"/>
</dbReference>
<reference evidence="3" key="1">
    <citation type="submission" date="2017-10" db="EMBL/GenBank/DDBJ databases">
        <title>Transcriptome Assembly of Sugarcane Aphid Adults.</title>
        <authorList>
            <person name="Scully E.D."/>
            <person name="Palmer N.A."/>
            <person name="Geib S.M."/>
            <person name="Sarath G."/>
            <person name="Sattler S.E."/>
        </authorList>
    </citation>
    <scope>NUCLEOTIDE SEQUENCE</scope>
    <source>
        <tissue evidence="3">Whole body</tissue>
    </source>
</reference>
<dbReference type="Pfam" id="PF12937">
    <property type="entry name" value="F-box-like"/>
    <property type="match status" value="1"/>
</dbReference>
<proteinExistence type="predicted"/>
<dbReference type="SUPFAM" id="SSF81383">
    <property type="entry name" value="F-box domain"/>
    <property type="match status" value="1"/>
</dbReference>
<feature type="compositionally biased region" description="Polar residues" evidence="1">
    <location>
        <begin position="243"/>
        <end position="255"/>
    </location>
</feature>
<dbReference type="OrthoDB" id="3134645at2759"/>
<dbReference type="InterPro" id="IPR047922">
    <property type="entry name" value="FBXL6_F-box"/>
</dbReference>
<name>A0A2H8TVU9_9HEMI</name>
<protein>
    <submittedName>
        <fullName evidence="3">F-box/LRR-repeat protein 6</fullName>
    </submittedName>
</protein>
<feature type="domain" description="F-box" evidence="2">
    <location>
        <begin position="383"/>
        <end position="431"/>
    </location>
</feature>
<dbReference type="InterPro" id="IPR001611">
    <property type="entry name" value="Leu-rich_rpt"/>
</dbReference>
<accession>A0A2H8TVU9</accession>
<feature type="region of interest" description="Disordered" evidence="1">
    <location>
        <begin position="197"/>
        <end position="255"/>
    </location>
</feature>
<feature type="region of interest" description="Disordered" evidence="1">
    <location>
        <begin position="298"/>
        <end position="333"/>
    </location>
</feature>
<gene>
    <name evidence="3" type="primary">FBXL6</name>
</gene>
<dbReference type="PROSITE" id="PS51450">
    <property type="entry name" value="LRR"/>
    <property type="match status" value="1"/>
</dbReference>
<dbReference type="Gene3D" id="1.20.1280.50">
    <property type="match status" value="1"/>
</dbReference>
<dbReference type="SUPFAM" id="SSF52047">
    <property type="entry name" value="RNI-like"/>
    <property type="match status" value="1"/>
</dbReference>
<dbReference type="InterPro" id="IPR001810">
    <property type="entry name" value="F-box_dom"/>
</dbReference>
<dbReference type="Gene3D" id="3.80.10.10">
    <property type="entry name" value="Ribonuclease Inhibitor"/>
    <property type="match status" value="1"/>
</dbReference>
<dbReference type="InterPro" id="IPR036047">
    <property type="entry name" value="F-box-like_dom_sf"/>
</dbReference>
<organism evidence="3">
    <name type="scientific">Melanaphis sacchari</name>
    <dbReference type="NCBI Taxonomy" id="742174"/>
    <lineage>
        <taxon>Eukaryota</taxon>
        <taxon>Metazoa</taxon>
        <taxon>Ecdysozoa</taxon>
        <taxon>Arthropoda</taxon>
        <taxon>Hexapoda</taxon>
        <taxon>Insecta</taxon>
        <taxon>Pterygota</taxon>
        <taxon>Neoptera</taxon>
        <taxon>Paraneoptera</taxon>
        <taxon>Hemiptera</taxon>
        <taxon>Sternorrhyncha</taxon>
        <taxon>Aphidomorpha</taxon>
        <taxon>Aphidoidea</taxon>
        <taxon>Aphididae</taxon>
        <taxon>Aphidini</taxon>
        <taxon>Melanaphis</taxon>
    </lineage>
</organism>
<evidence type="ECO:0000256" key="1">
    <source>
        <dbReference type="SAM" id="MobiDB-lite"/>
    </source>
</evidence>